<name>Q22B45_TETTS</name>
<feature type="region of interest" description="Disordered" evidence="1">
    <location>
        <begin position="554"/>
        <end position="579"/>
    </location>
</feature>
<dbReference type="OrthoDB" id="312984at2759"/>
<dbReference type="EMBL" id="GG662311">
    <property type="protein sequence ID" value="EAR82510.1"/>
    <property type="molecule type" value="Genomic_DNA"/>
</dbReference>
<feature type="transmembrane region" description="Helical" evidence="2">
    <location>
        <begin position="186"/>
        <end position="204"/>
    </location>
</feature>
<dbReference type="HOGENOM" id="CLU_033876_0_0_1"/>
<reference evidence="4" key="1">
    <citation type="journal article" date="2006" name="PLoS Biol.">
        <title>Macronuclear genome sequence of the ciliate Tetrahymena thermophila, a model eukaryote.</title>
        <authorList>
            <person name="Eisen J.A."/>
            <person name="Coyne R.S."/>
            <person name="Wu M."/>
            <person name="Wu D."/>
            <person name="Thiagarajan M."/>
            <person name="Wortman J.R."/>
            <person name="Badger J.H."/>
            <person name="Ren Q."/>
            <person name="Amedeo P."/>
            <person name="Jones K.M."/>
            <person name="Tallon L.J."/>
            <person name="Delcher A.L."/>
            <person name="Salzberg S.L."/>
            <person name="Silva J.C."/>
            <person name="Haas B.J."/>
            <person name="Majoros W.H."/>
            <person name="Farzad M."/>
            <person name="Carlton J.M."/>
            <person name="Smith R.K. Jr."/>
            <person name="Garg J."/>
            <person name="Pearlman R.E."/>
            <person name="Karrer K.M."/>
            <person name="Sun L."/>
            <person name="Manning G."/>
            <person name="Elde N.C."/>
            <person name="Turkewitz A.P."/>
            <person name="Asai D.J."/>
            <person name="Wilkes D.E."/>
            <person name="Wang Y."/>
            <person name="Cai H."/>
            <person name="Collins K."/>
            <person name="Stewart B.A."/>
            <person name="Lee S.R."/>
            <person name="Wilamowska K."/>
            <person name="Weinberg Z."/>
            <person name="Ruzzo W.L."/>
            <person name="Wloga D."/>
            <person name="Gaertig J."/>
            <person name="Frankel J."/>
            <person name="Tsao C.-C."/>
            <person name="Gorovsky M.A."/>
            <person name="Keeling P.J."/>
            <person name="Waller R.F."/>
            <person name="Patron N.J."/>
            <person name="Cherry J.M."/>
            <person name="Stover N.A."/>
            <person name="Krieger C.J."/>
            <person name="del Toro C."/>
            <person name="Ryder H.F."/>
            <person name="Williamson S.C."/>
            <person name="Barbeau R.A."/>
            <person name="Hamilton E.P."/>
            <person name="Orias E."/>
        </authorList>
    </citation>
    <scope>NUCLEOTIDE SEQUENCE [LARGE SCALE GENOMIC DNA]</scope>
    <source>
        <strain evidence="4">SB210</strain>
    </source>
</reference>
<protein>
    <submittedName>
        <fullName evidence="3">Drug/metabolite transporter (DMT) superfamily protein</fullName>
    </submittedName>
</protein>
<sequence>MSQEQIGISKRNSNPHAHSPSHHKFNSDSPFIAHKFDKHDQHDSQQFLHNFSTTIHNREKSQEKLQDFVEKEEHNSILHMHSLTNTNMKKSSFRRLSNANMNRLSEFHSQLIQNIHNKHRQRQSILQASALNFNFDDMIDKVQEIDDGKLVVKIGDQVNRYTIGPNMIAFFDQETKQNISNIQKPLYQRIPVFLSWFLVFYAAINGACIPPWIVSVPEEKYLRISWRFFLQTFMMIPFLLYERRNIPEDKKYQYEFSYIFKLENIKKVFMVAFTNSIWFTMVLFAFEWNFISHALVLSGLSQLFFSIHRRLNKEENHDYEYGGQAMVIFGVFCILADTLTYNSKEAPPSTKNYSNTYVYFREPWQRLIIGNLTSILVSFLMFKMSKHQAESRQIYPQFLSMTLVFLFTSINMTMSSYFFAGNYLFNDEFWGWLGIFNSEEFSGFLIMTIILGMGNFITNVLINKLFEPIVPATISLFEPIFSTIVLQIAGVQIMPRGLACLGYVFIVPGLFVIVLGQHLLSVRRKQDEEIKIQEQLQEEINRLEALQMHEIIQSSDSDDENDSENNDSVKSIGSKKPIN</sequence>
<feature type="transmembrane region" description="Helical" evidence="2">
    <location>
        <begin position="363"/>
        <end position="382"/>
    </location>
</feature>
<dbReference type="RefSeq" id="XP_001030173.1">
    <property type="nucleotide sequence ID" value="XM_001030173.1"/>
</dbReference>
<evidence type="ECO:0000313" key="4">
    <source>
        <dbReference type="Proteomes" id="UP000009168"/>
    </source>
</evidence>
<evidence type="ECO:0000313" key="3">
    <source>
        <dbReference type="EMBL" id="EAR82510.1"/>
    </source>
</evidence>
<feature type="transmembrane region" description="Helical" evidence="2">
    <location>
        <begin position="394"/>
        <end position="421"/>
    </location>
</feature>
<feature type="transmembrane region" description="Helical" evidence="2">
    <location>
        <begin position="224"/>
        <end position="241"/>
    </location>
</feature>
<feature type="transmembrane region" description="Helical" evidence="2">
    <location>
        <begin position="496"/>
        <end position="516"/>
    </location>
</feature>
<evidence type="ECO:0000256" key="2">
    <source>
        <dbReference type="SAM" id="Phobius"/>
    </source>
</evidence>
<feature type="transmembrane region" description="Helical" evidence="2">
    <location>
        <begin position="268"/>
        <end position="284"/>
    </location>
</feature>
<feature type="transmembrane region" description="Helical" evidence="2">
    <location>
        <begin position="441"/>
        <end position="462"/>
    </location>
</feature>
<dbReference type="Proteomes" id="UP000009168">
    <property type="component" value="Unassembled WGS sequence"/>
</dbReference>
<accession>Q22B45</accession>
<dbReference type="GeneID" id="7830521"/>
<keyword evidence="4" id="KW-1185">Reference proteome</keyword>
<dbReference type="KEGG" id="tet:TTHERM_01123930"/>
<feature type="compositionally biased region" description="Acidic residues" evidence="1">
    <location>
        <begin position="556"/>
        <end position="565"/>
    </location>
</feature>
<keyword evidence="2" id="KW-1133">Transmembrane helix</keyword>
<dbReference type="eggNOG" id="ENOG502SKD8">
    <property type="taxonomic scope" value="Eukaryota"/>
</dbReference>
<dbReference type="AlphaFoldDB" id="Q22B45"/>
<evidence type="ECO:0000256" key="1">
    <source>
        <dbReference type="SAM" id="MobiDB-lite"/>
    </source>
</evidence>
<feature type="transmembrane region" description="Helical" evidence="2">
    <location>
        <begin position="290"/>
        <end position="307"/>
    </location>
</feature>
<dbReference type="STRING" id="312017.Q22B45"/>
<dbReference type="InParanoid" id="Q22B45"/>
<proteinExistence type="predicted"/>
<feature type="transmembrane region" description="Helical" evidence="2">
    <location>
        <begin position="469"/>
        <end position="490"/>
    </location>
</feature>
<gene>
    <name evidence="3" type="ORF">TTHERM_01123930</name>
</gene>
<dbReference type="OMA" id="WIMSIEA"/>
<keyword evidence="2" id="KW-0472">Membrane</keyword>
<feature type="transmembrane region" description="Helical" evidence="2">
    <location>
        <begin position="319"/>
        <end position="343"/>
    </location>
</feature>
<organism evidence="3 4">
    <name type="scientific">Tetrahymena thermophila (strain SB210)</name>
    <dbReference type="NCBI Taxonomy" id="312017"/>
    <lineage>
        <taxon>Eukaryota</taxon>
        <taxon>Sar</taxon>
        <taxon>Alveolata</taxon>
        <taxon>Ciliophora</taxon>
        <taxon>Intramacronucleata</taxon>
        <taxon>Oligohymenophorea</taxon>
        <taxon>Hymenostomatida</taxon>
        <taxon>Tetrahymenina</taxon>
        <taxon>Tetrahymenidae</taxon>
        <taxon>Tetrahymena</taxon>
    </lineage>
</organism>
<feature type="region of interest" description="Disordered" evidence="1">
    <location>
        <begin position="1"/>
        <end position="30"/>
    </location>
</feature>
<keyword evidence="2" id="KW-0812">Transmembrane</keyword>